<dbReference type="AlphaFoldDB" id="A0A0E9WGY0"/>
<sequence>MKPFSVTNMQQQRKSEMGQTLLHCTVWI</sequence>
<reference evidence="1" key="1">
    <citation type="submission" date="2014-11" db="EMBL/GenBank/DDBJ databases">
        <authorList>
            <person name="Amaro Gonzalez C."/>
        </authorList>
    </citation>
    <scope>NUCLEOTIDE SEQUENCE</scope>
</reference>
<dbReference type="EMBL" id="GBXM01018950">
    <property type="protein sequence ID" value="JAH89627.1"/>
    <property type="molecule type" value="Transcribed_RNA"/>
</dbReference>
<organism evidence="1">
    <name type="scientific">Anguilla anguilla</name>
    <name type="common">European freshwater eel</name>
    <name type="synonym">Muraena anguilla</name>
    <dbReference type="NCBI Taxonomy" id="7936"/>
    <lineage>
        <taxon>Eukaryota</taxon>
        <taxon>Metazoa</taxon>
        <taxon>Chordata</taxon>
        <taxon>Craniata</taxon>
        <taxon>Vertebrata</taxon>
        <taxon>Euteleostomi</taxon>
        <taxon>Actinopterygii</taxon>
        <taxon>Neopterygii</taxon>
        <taxon>Teleostei</taxon>
        <taxon>Anguilliformes</taxon>
        <taxon>Anguillidae</taxon>
        <taxon>Anguilla</taxon>
    </lineage>
</organism>
<name>A0A0E9WGY0_ANGAN</name>
<reference evidence="1" key="2">
    <citation type="journal article" date="2015" name="Fish Shellfish Immunol.">
        <title>Early steps in the European eel (Anguilla anguilla)-Vibrio vulnificus interaction in the gills: Role of the RtxA13 toxin.</title>
        <authorList>
            <person name="Callol A."/>
            <person name="Pajuelo D."/>
            <person name="Ebbesson L."/>
            <person name="Teles M."/>
            <person name="MacKenzie S."/>
            <person name="Amaro C."/>
        </authorList>
    </citation>
    <scope>NUCLEOTIDE SEQUENCE</scope>
</reference>
<accession>A0A0E9WGY0</accession>
<protein>
    <submittedName>
        <fullName evidence="1">Uncharacterized protein</fullName>
    </submittedName>
</protein>
<evidence type="ECO:0000313" key="1">
    <source>
        <dbReference type="EMBL" id="JAH89627.1"/>
    </source>
</evidence>
<proteinExistence type="predicted"/>